<sequence length="317" mass="34048">MGYNIGEVSGYAGGPSDWTLTVDLTDPSATIVTGDFDVISLISGNSVGEADSYAASGFSANFGTYTNNFTLNGDGEFSFDIDRQAVFQSGVDQTVSFTITGTSGANSDDDLVTVTLLVCVAGGTLIETATGPVAVEDLAEDDLVVTRDCGLQPVRWVGCRRLGAEELRHRPELRPVRLSAGALGAGRPERDLLVSPQHRVLLSDWRAQLFYGQDEVLVPAKALVDDDRIRVDTEIRAVDYYHVLFDRHQVIRTNGAETESFHPADYTLRAIDPAARAELLALFPSLAARPGGYGPTARYVARIAEARFLATGRDGAT</sequence>
<evidence type="ECO:0000313" key="3">
    <source>
        <dbReference type="Proteomes" id="UP000199379"/>
    </source>
</evidence>
<name>A0A1H7AJ43_9RHOB</name>
<reference evidence="2 3" key="1">
    <citation type="submission" date="2016-10" db="EMBL/GenBank/DDBJ databases">
        <authorList>
            <person name="de Groot N.N."/>
        </authorList>
    </citation>
    <scope>NUCLEOTIDE SEQUENCE [LARGE SCALE GENOMIC DNA]</scope>
    <source>
        <strain evidence="2 3">DSM 29340</strain>
    </source>
</reference>
<keyword evidence="3" id="KW-1185">Reference proteome</keyword>
<dbReference type="EMBL" id="FNYD01000006">
    <property type="protein sequence ID" value="SEJ63907.1"/>
    <property type="molecule type" value="Genomic_DNA"/>
</dbReference>
<protein>
    <submittedName>
        <fullName evidence="2">VCBS repeat-containing protein</fullName>
    </submittedName>
</protein>
<dbReference type="InterPro" id="IPR036844">
    <property type="entry name" value="Hint_dom_sf"/>
</dbReference>
<organism evidence="2 3">
    <name type="scientific">Cribrihabitans marinus</name>
    <dbReference type="NCBI Taxonomy" id="1227549"/>
    <lineage>
        <taxon>Bacteria</taxon>
        <taxon>Pseudomonadati</taxon>
        <taxon>Pseudomonadota</taxon>
        <taxon>Alphaproteobacteria</taxon>
        <taxon>Rhodobacterales</taxon>
        <taxon>Paracoccaceae</taxon>
        <taxon>Cribrihabitans</taxon>
    </lineage>
</organism>
<accession>A0A1H7AJ43</accession>
<dbReference type="AlphaFoldDB" id="A0A1H7AJ43"/>
<evidence type="ECO:0000313" key="2">
    <source>
        <dbReference type="EMBL" id="SEJ63907.1"/>
    </source>
</evidence>
<feature type="domain" description="Hedgehog/Intein (Hint)" evidence="1">
    <location>
        <begin position="118"/>
        <end position="264"/>
    </location>
</feature>
<proteinExistence type="predicted"/>
<dbReference type="Gene3D" id="2.170.16.10">
    <property type="entry name" value="Hedgehog/Intein (Hint) domain"/>
    <property type="match status" value="1"/>
</dbReference>
<dbReference type="OrthoDB" id="6305173at2"/>
<dbReference type="Proteomes" id="UP000199379">
    <property type="component" value="Unassembled WGS sequence"/>
</dbReference>
<gene>
    <name evidence="2" type="ORF">SAMN05444007_1067</name>
</gene>
<dbReference type="RefSeq" id="WP_092366549.1">
    <property type="nucleotide sequence ID" value="NZ_BMGV01000006.1"/>
</dbReference>
<dbReference type="STRING" id="1227549.SAMN05444007_1067"/>
<evidence type="ECO:0000259" key="1">
    <source>
        <dbReference type="Pfam" id="PF13403"/>
    </source>
</evidence>
<dbReference type="InterPro" id="IPR028992">
    <property type="entry name" value="Hedgehog/Intein_dom"/>
</dbReference>
<dbReference type="Pfam" id="PF13403">
    <property type="entry name" value="Hint_2"/>
    <property type="match status" value="1"/>
</dbReference>
<dbReference type="SUPFAM" id="SSF51294">
    <property type="entry name" value="Hedgehog/intein (Hint) domain"/>
    <property type="match status" value="1"/>
</dbReference>